<proteinExistence type="predicted"/>
<dbReference type="Proteomes" id="UP000034711">
    <property type="component" value="Unassembled WGS sequence"/>
</dbReference>
<evidence type="ECO:0008006" key="4">
    <source>
        <dbReference type="Google" id="ProtNLM"/>
    </source>
</evidence>
<evidence type="ECO:0000313" key="3">
    <source>
        <dbReference type="Proteomes" id="UP000034711"/>
    </source>
</evidence>
<keyword evidence="1" id="KW-1133">Transmembrane helix</keyword>
<accession>A0A0G1XNS1</accession>
<keyword evidence="1" id="KW-0812">Transmembrane</keyword>
<evidence type="ECO:0000313" key="2">
    <source>
        <dbReference type="EMBL" id="KKW32576.1"/>
    </source>
</evidence>
<feature type="transmembrane region" description="Helical" evidence="1">
    <location>
        <begin position="67"/>
        <end position="85"/>
    </location>
</feature>
<sequence length="189" mass="21802">MHIFALETDVNKIKQRFCHGGEGEKEVFMTYYHGLSFFFAILREMLITTVLAALGVAGWIYQWPVWWTVWILASVWFVLVFFNIIKAYIDWAYDFILITTDKIILVDQTSFFKQEIKPIHLENVGAVSTRTQYWDIFPFGVVCIHLKEGLGGDRITKKYIPHASKVAGILSEVVTEYQRRMPGGGVLKS</sequence>
<organism evidence="2 3">
    <name type="scientific">Candidatus Uhrbacteria bacterium GW2011_GWA2_53_10</name>
    <dbReference type="NCBI Taxonomy" id="1618980"/>
    <lineage>
        <taxon>Bacteria</taxon>
        <taxon>Candidatus Uhriibacteriota</taxon>
    </lineage>
</organism>
<keyword evidence="1" id="KW-0472">Membrane</keyword>
<name>A0A0G1XNS1_9BACT</name>
<protein>
    <recommendedName>
        <fullName evidence="4">DUF304 domain-containing protein</fullName>
    </recommendedName>
</protein>
<gene>
    <name evidence="2" type="ORF">UY77_C0019G0025</name>
</gene>
<feature type="transmembrane region" description="Helical" evidence="1">
    <location>
        <begin position="35"/>
        <end position="61"/>
    </location>
</feature>
<reference evidence="2 3" key="1">
    <citation type="journal article" date="2015" name="Nature">
        <title>rRNA introns, odd ribosomes, and small enigmatic genomes across a large radiation of phyla.</title>
        <authorList>
            <person name="Brown C.T."/>
            <person name="Hug L.A."/>
            <person name="Thomas B.C."/>
            <person name="Sharon I."/>
            <person name="Castelle C.J."/>
            <person name="Singh A."/>
            <person name="Wilkins M.J."/>
            <person name="Williams K.H."/>
            <person name="Banfield J.F."/>
        </authorList>
    </citation>
    <scope>NUCLEOTIDE SEQUENCE [LARGE SCALE GENOMIC DNA]</scope>
</reference>
<dbReference type="AlphaFoldDB" id="A0A0G1XNS1"/>
<comment type="caution">
    <text evidence="2">The sequence shown here is derived from an EMBL/GenBank/DDBJ whole genome shotgun (WGS) entry which is preliminary data.</text>
</comment>
<dbReference type="EMBL" id="LCRI01000019">
    <property type="protein sequence ID" value="KKW32576.1"/>
    <property type="molecule type" value="Genomic_DNA"/>
</dbReference>
<evidence type="ECO:0000256" key="1">
    <source>
        <dbReference type="SAM" id="Phobius"/>
    </source>
</evidence>